<keyword evidence="4" id="KW-1185">Reference proteome</keyword>
<evidence type="ECO:0000256" key="2">
    <source>
        <dbReference type="SAM" id="Phobius"/>
    </source>
</evidence>
<reference evidence="3 4" key="2">
    <citation type="submission" date="2016-12" db="EMBL/GenBank/DDBJ databases">
        <title>Draft Genome Sequence of Cystobacter ferrugineus Strain Cbfe23.</title>
        <authorList>
            <person name="Akbar S."/>
            <person name="Dowd S.E."/>
            <person name="Stevens D.C."/>
        </authorList>
    </citation>
    <scope>NUCLEOTIDE SEQUENCE [LARGE SCALE GENOMIC DNA]</scope>
    <source>
        <strain evidence="3 4">Cbfe23</strain>
    </source>
</reference>
<dbReference type="PANTHER" id="PTHR21377">
    <property type="entry name" value="PROTEIN FAM210B, MITOCHONDRIAL"/>
    <property type="match status" value="1"/>
</dbReference>
<sequence length="124" mass="13533">MVGAMATVEPPVTPNPDLTPTPSASVKPKPKLMERLQEFITRYGMLAVVVHWGLFSLFLVGFMLLIHAGFKVESAAGAAGTFTGAYLACQAIKIPRFALTFAVTPLIDRLIQRIRQKKQQPPTP</sequence>
<dbReference type="STRING" id="83449.BON30_39715"/>
<evidence type="ECO:0008006" key="5">
    <source>
        <dbReference type="Google" id="ProtNLM"/>
    </source>
</evidence>
<dbReference type="Proteomes" id="UP000182229">
    <property type="component" value="Unassembled WGS sequence"/>
</dbReference>
<feature type="transmembrane region" description="Helical" evidence="2">
    <location>
        <begin position="85"/>
        <end position="107"/>
    </location>
</feature>
<gene>
    <name evidence="3" type="ORF">BON30_39715</name>
</gene>
<name>A0A1L9AYY7_9BACT</name>
<evidence type="ECO:0000256" key="1">
    <source>
        <dbReference type="SAM" id="MobiDB-lite"/>
    </source>
</evidence>
<organism evidence="3 4">
    <name type="scientific">Cystobacter ferrugineus</name>
    <dbReference type="NCBI Taxonomy" id="83449"/>
    <lineage>
        <taxon>Bacteria</taxon>
        <taxon>Pseudomonadati</taxon>
        <taxon>Myxococcota</taxon>
        <taxon>Myxococcia</taxon>
        <taxon>Myxococcales</taxon>
        <taxon>Cystobacterineae</taxon>
        <taxon>Archangiaceae</taxon>
        <taxon>Cystobacter</taxon>
    </lineage>
</organism>
<protein>
    <recommendedName>
        <fullName evidence="5">DUF1279 domain-containing protein</fullName>
    </recommendedName>
</protein>
<feature type="transmembrane region" description="Helical" evidence="2">
    <location>
        <begin position="43"/>
        <end position="65"/>
    </location>
</feature>
<dbReference type="EMBL" id="MPIN01000015">
    <property type="protein sequence ID" value="OJH35186.1"/>
    <property type="molecule type" value="Genomic_DNA"/>
</dbReference>
<dbReference type="InterPro" id="IPR045866">
    <property type="entry name" value="FAM210A/B-like"/>
</dbReference>
<evidence type="ECO:0000313" key="4">
    <source>
        <dbReference type="Proteomes" id="UP000182229"/>
    </source>
</evidence>
<accession>A0A1L9AYY7</accession>
<dbReference type="AlphaFoldDB" id="A0A1L9AYY7"/>
<keyword evidence="2" id="KW-1133">Transmembrane helix</keyword>
<feature type="region of interest" description="Disordered" evidence="1">
    <location>
        <begin position="1"/>
        <end position="26"/>
    </location>
</feature>
<keyword evidence="2" id="KW-0472">Membrane</keyword>
<dbReference type="PANTHER" id="PTHR21377:SF18">
    <property type="entry name" value="DUF1279 DOMAIN-CONTAINING PROTEIN"/>
    <property type="match status" value="1"/>
</dbReference>
<reference evidence="4" key="1">
    <citation type="submission" date="2016-11" db="EMBL/GenBank/DDBJ databases">
        <authorList>
            <person name="Shukria A."/>
            <person name="Stevens D.C."/>
        </authorList>
    </citation>
    <scope>NUCLEOTIDE SEQUENCE [LARGE SCALE GENOMIC DNA]</scope>
    <source>
        <strain evidence="4">Cbfe23</strain>
    </source>
</reference>
<dbReference type="OrthoDB" id="5524382at2"/>
<comment type="caution">
    <text evidence="3">The sequence shown here is derived from an EMBL/GenBank/DDBJ whole genome shotgun (WGS) entry which is preliminary data.</text>
</comment>
<proteinExistence type="predicted"/>
<keyword evidence="2" id="KW-0812">Transmembrane</keyword>
<evidence type="ECO:0000313" key="3">
    <source>
        <dbReference type="EMBL" id="OJH35186.1"/>
    </source>
</evidence>